<evidence type="ECO:0000313" key="3">
    <source>
        <dbReference type="Proteomes" id="UP001144191"/>
    </source>
</evidence>
<reference evidence="2" key="1">
    <citation type="submission" date="2022-07" db="EMBL/GenBank/DDBJ databases">
        <title>Taxonomy of Aspergillus series Nigri: significant species reduction supported by multi-species coalescent approaches.</title>
        <authorList>
            <person name="Bian C."/>
            <person name="Kusuya Y."/>
            <person name="Sklenar F."/>
            <person name="D'hooge E."/>
            <person name="Yaguchi T."/>
            <person name="Takahashi H."/>
            <person name="Hubka V."/>
        </authorList>
    </citation>
    <scope>NUCLEOTIDE SEQUENCE</scope>
    <source>
        <strain evidence="2">IFM 63604</strain>
    </source>
</reference>
<organism evidence="2 3">
    <name type="scientific">Aspergillus niger</name>
    <dbReference type="NCBI Taxonomy" id="5061"/>
    <lineage>
        <taxon>Eukaryota</taxon>
        <taxon>Fungi</taxon>
        <taxon>Dikarya</taxon>
        <taxon>Ascomycota</taxon>
        <taxon>Pezizomycotina</taxon>
        <taxon>Eurotiomycetes</taxon>
        <taxon>Eurotiomycetidae</taxon>
        <taxon>Eurotiales</taxon>
        <taxon>Aspergillaceae</taxon>
        <taxon>Aspergillus</taxon>
        <taxon>Aspergillus subgen. Circumdati</taxon>
    </lineage>
</organism>
<name>A0A9W6EAN7_ASPNG</name>
<dbReference type="Proteomes" id="UP001144191">
    <property type="component" value="Unassembled WGS sequence"/>
</dbReference>
<dbReference type="OrthoDB" id="3800738at2759"/>
<evidence type="ECO:0000313" key="2">
    <source>
        <dbReference type="EMBL" id="GLA49496.1"/>
    </source>
</evidence>
<dbReference type="AlphaFoldDB" id="A0A9W6EAN7"/>
<sequence>MLFTTTATTMAPKTPESPPHRGLLIPEVLERILIHLDIRTLLLSQRVCTAWATIIQESPSLQQALFFAPTQCPEEDIIYNPLLIERFPPFFPNTIHNDLAKPRDCYPPHFLPMQYVGDDCAWSHPVKDDLTRAQVFYSELPLQKYPLRRKAYLHPEASWRRMLTQQPPAPNIPVLRVWSYARYKTFDRYRIPGTLKDVMDLERYVKQNPKDSEPSSPPEDNNTIDPENNGVTMGLLFDYVTCDLDLKWWMIMWGDLPPVSMALELGPEYVEAYKRAAKDGSIVILTFQIVQGFEWWYDIAGANAKNLRFRIVDEYRARGWVGERPPTFSNRLRTVEKGSFPHFSTIAPFLARYLAPG</sequence>
<comment type="caution">
    <text evidence="2">The sequence shown here is derived from an EMBL/GenBank/DDBJ whole genome shotgun (WGS) entry which is preliminary data.</text>
</comment>
<dbReference type="Gene3D" id="1.20.1280.50">
    <property type="match status" value="1"/>
</dbReference>
<dbReference type="InterPro" id="IPR036047">
    <property type="entry name" value="F-box-like_dom_sf"/>
</dbReference>
<protein>
    <recommendedName>
        <fullName evidence="4">F-box domain-containing protein</fullName>
    </recommendedName>
</protein>
<proteinExistence type="predicted"/>
<dbReference type="SUPFAM" id="SSF81383">
    <property type="entry name" value="F-box domain"/>
    <property type="match status" value="1"/>
</dbReference>
<accession>A0A9W6EAN7</accession>
<dbReference type="EMBL" id="BRPB01000030">
    <property type="protein sequence ID" value="GLA49496.1"/>
    <property type="molecule type" value="Genomic_DNA"/>
</dbReference>
<evidence type="ECO:0000256" key="1">
    <source>
        <dbReference type="SAM" id="MobiDB-lite"/>
    </source>
</evidence>
<evidence type="ECO:0008006" key="4">
    <source>
        <dbReference type="Google" id="ProtNLM"/>
    </source>
</evidence>
<gene>
    <name evidence="2" type="ORF">AnigIFM63604_005451</name>
</gene>
<feature type="region of interest" description="Disordered" evidence="1">
    <location>
        <begin position="207"/>
        <end position="227"/>
    </location>
</feature>